<feature type="coiled-coil region" evidence="1">
    <location>
        <begin position="433"/>
        <end position="467"/>
    </location>
</feature>
<reference evidence="3" key="1">
    <citation type="submission" date="2016-03" db="EMBL/GenBank/DDBJ databases">
        <title>Mechanisms controlling the formation of the plant cell surface in tip-growing cells are functionally conserved among land plants.</title>
        <authorList>
            <person name="Honkanen S."/>
            <person name="Jones V.A."/>
            <person name="Morieri G."/>
            <person name="Champion C."/>
            <person name="Hetherington A.J."/>
            <person name="Kelly S."/>
            <person name="Saint-Marcoux D."/>
            <person name="Proust H."/>
            <person name="Prescott H."/>
            <person name="Dolan L."/>
        </authorList>
    </citation>
    <scope>NUCLEOTIDE SEQUENCE [LARGE SCALE GENOMIC DNA]</scope>
    <source>
        <tissue evidence="3">Whole gametophyte</tissue>
    </source>
</reference>
<protein>
    <submittedName>
        <fullName evidence="3">Uncharacterized protein</fullName>
    </submittedName>
</protein>
<feature type="coiled-coil region" evidence="1">
    <location>
        <begin position="608"/>
        <end position="656"/>
    </location>
</feature>
<feature type="region of interest" description="Disordered" evidence="2">
    <location>
        <begin position="218"/>
        <end position="291"/>
    </location>
</feature>
<keyword evidence="4" id="KW-1185">Reference proteome</keyword>
<feature type="compositionally biased region" description="Basic and acidic residues" evidence="2">
    <location>
        <begin position="218"/>
        <end position="235"/>
    </location>
</feature>
<dbReference type="EMBL" id="LVLJ01001589">
    <property type="protein sequence ID" value="OAE28913.1"/>
    <property type="molecule type" value="Genomic_DNA"/>
</dbReference>
<proteinExistence type="predicted"/>
<evidence type="ECO:0000256" key="2">
    <source>
        <dbReference type="SAM" id="MobiDB-lite"/>
    </source>
</evidence>
<keyword evidence="1" id="KW-0175">Coiled coil</keyword>
<organism evidence="3 4">
    <name type="scientific">Marchantia polymorpha subsp. ruderalis</name>
    <dbReference type="NCBI Taxonomy" id="1480154"/>
    <lineage>
        <taxon>Eukaryota</taxon>
        <taxon>Viridiplantae</taxon>
        <taxon>Streptophyta</taxon>
        <taxon>Embryophyta</taxon>
        <taxon>Marchantiophyta</taxon>
        <taxon>Marchantiopsida</taxon>
        <taxon>Marchantiidae</taxon>
        <taxon>Marchantiales</taxon>
        <taxon>Marchantiaceae</taxon>
        <taxon>Marchantia</taxon>
    </lineage>
</organism>
<evidence type="ECO:0000313" key="3">
    <source>
        <dbReference type="EMBL" id="OAE28913.1"/>
    </source>
</evidence>
<gene>
    <name evidence="3" type="ORF">AXG93_4891s1020</name>
</gene>
<dbReference type="Proteomes" id="UP000077202">
    <property type="component" value="Unassembled WGS sequence"/>
</dbReference>
<name>A0A176W8D8_MARPO</name>
<evidence type="ECO:0000313" key="4">
    <source>
        <dbReference type="Proteomes" id="UP000077202"/>
    </source>
</evidence>
<comment type="caution">
    <text evidence="3">The sequence shown here is derived from an EMBL/GenBank/DDBJ whole genome shotgun (WGS) entry which is preliminary data.</text>
</comment>
<accession>A0A176W8D8</accession>
<dbReference type="AlphaFoldDB" id="A0A176W8D8"/>
<evidence type="ECO:0000256" key="1">
    <source>
        <dbReference type="SAM" id="Coils"/>
    </source>
</evidence>
<sequence length="762" mass="87201">MAPTKKSEKVRKLVPLKVPYEDLRPFRRELSELRLEFLLWNWNCISASICKEIMDKNQTEGEDLRGNPLLWIVEHWTQVLGQCVGREEDLMFEKSSVALTRVEEFSYGPLIGSGRQGTNGWKTMNYLDPKRRAIALGVMHILRPARTTYVTAWQVGFFERILSGQKVHWAKIFHELVWVNASARWAGPLANPLTPFLVHFYRGMGLLTKEELRRFPRERELLTAESSKRTEDDTRQPSIPPQTTARGPVQVDVVQRQERPEKRLAKRRKVVSDDESDLALETRSARGEETPRLKRNEELVKEPTLSEEILERVVSQIGGSVIEPVSATLPPTSIADVRPEDGEKTSGKEVKSLEVTFPEFLQDNVVPLLQYLDKKRETYAISKEVGFYVELIRNRTKLKRSFAVKREGKSATELARERATILEAECAAVKVTLKERESQLREKEVECEVLQLNLEKEAGRCAELEETCVGLRASNENVQKVTVDLVTRLEKSKEAYEAVKRSERLIVTAKKREKMHVEELAKVEARRAEEVRIAEELWSKIAEAKTAEEDLRRKILEIVGKCDLEFRRAEELLASLAAGVQQHAKESESWAKKLADCESTRSSEVKCRLRVESKCRQLREQLAKADLRSQESHRKMEKAEEAYRRLRDETTDVLKLRLEKCLTGFAMWGLQTVKWLKLDSLERRLMEAKASGSVGHKQIVELVNSFSEELNEAGQNVEVEIINVLRRLGVDSSSDDAVTVTSDCTVLETDSFQAVDIPEMPL</sequence>